<dbReference type="OrthoDB" id="564939at2"/>
<dbReference type="RefSeq" id="WP_146749222.1">
    <property type="nucleotide sequence ID" value="NZ_CBCSGC010000019.1"/>
</dbReference>
<sequence length="237" mass="25447">MNASVHEPDRDGTLPPARAMFEEERLPFPPVPAPLAAALQQQGPGWFATRPVASSPYGFDHFLAEVEAHPDLPDYAVVGFDGHGTNSWAVHFYLVGQGIALFIQLPWGGAYLEPGPARAEIADLFAWAEALLTRVRLAEAARKIPQGMRLQVAASRFGHAGWRWLALARGRPGRGHGALEPVGRHEGRHAAGARRRHRRPAAAADFGGGGLSPRAGPGGWISAGSPPCRRILSIVCY</sequence>
<evidence type="ECO:0000313" key="2">
    <source>
        <dbReference type="EMBL" id="RAR85117.1"/>
    </source>
</evidence>
<dbReference type="EMBL" id="QLTA01000007">
    <property type="protein sequence ID" value="RAR85117.1"/>
    <property type="molecule type" value="Genomic_DNA"/>
</dbReference>
<reference evidence="2 3" key="1">
    <citation type="submission" date="2018-06" db="EMBL/GenBank/DDBJ databases">
        <title>Genomic Encyclopedia of Archaeal and Bacterial Type Strains, Phase II (KMG-II): from individual species to whole genera.</title>
        <authorList>
            <person name="Goeker M."/>
        </authorList>
    </citation>
    <scope>NUCLEOTIDE SEQUENCE [LARGE SCALE GENOMIC DNA]</scope>
    <source>
        <strain evidence="2 3">CFPB 3232</strain>
    </source>
</reference>
<evidence type="ECO:0000313" key="3">
    <source>
        <dbReference type="Proteomes" id="UP000248856"/>
    </source>
</evidence>
<dbReference type="Proteomes" id="UP000248856">
    <property type="component" value="Unassembled WGS sequence"/>
</dbReference>
<proteinExistence type="predicted"/>
<organism evidence="2 3">
    <name type="scientific">Paracidovorax anthurii</name>
    <dbReference type="NCBI Taxonomy" id="78229"/>
    <lineage>
        <taxon>Bacteria</taxon>
        <taxon>Pseudomonadati</taxon>
        <taxon>Pseudomonadota</taxon>
        <taxon>Betaproteobacteria</taxon>
        <taxon>Burkholderiales</taxon>
        <taxon>Comamonadaceae</taxon>
        <taxon>Paracidovorax</taxon>
    </lineage>
</organism>
<comment type="caution">
    <text evidence="2">The sequence shown here is derived from an EMBL/GenBank/DDBJ whole genome shotgun (WGS) entry which is preliminary data.</text>
</comment>
<gene>
    <name evidence="2" type="ORF">AX018_100752</name>
</gene>
<feature type="compositionally biased region" description="Basic residues" evidence="1">
    <location>
        <begin position="191"/>
        <end position="200"/>
    </location>
</feature>
<keyword evidence="3" id="KW-1185">Reference proteome</keyword>
<feature type="region of interest" description="Disordered" evidence="1">
    <location>
        <begin position="176"/>
        <end position="210"/>
    </location>
</feature>
<dbReference type="AlphaFoldDB" id="A0A328ZQM0"/>
<name>A0A328ZQM0_9BURK</name>
<accession>A0A328ZQM0</accession>
<protein>
    <submittedName>
        <fullName evidence="2">Uncharacterized protein</fullName>
    </submittedName>
</protein>
<evidence type="ECO:0000256" key="1">
    <source>
        <dbReference type="SAM" id="MobiDB-lite"/>
    </source>
</evidence>